<evidence type="ECO:0000313" key="3">
    <source>
        <dbReference type="EMBL" id="KAK5172943.1"/>
    </source>
</evidence>
<evidence type="ECO:0000313" key="4">
    <source>
        <dbReference type="Proteomes" id="UP001337655"/>
    </source>
</evidence>
<evidence type="ECO:0000259" key="2">
    <source>
        <dbReference type="PROSITE" id="PS50076"/>
    </source>
</evidence>
<feature type="domain" description="J" evidence="2">
    <location>
        <begin position="195"/>
        <end position="264"/>
    </location>
</feature>
<dbReference type="GeneID" id="89924412"/>
<dbReference type="AlphaFoldDB" id="A0AAV9PKL4"/>
<proteinExistence type="predicted"/>
<dbReference type="InterPro" id="IPR001623">
    <property type="entry name" value="DnaJ_domain"/>
</dbReference>
<organism evidence="3 4">
    <name type="scientific">Saxophila tyrrhenica</name>
    <dbReference type="NCBI Taxonomy" id="1690608"/>
    <lineage>
        <taxon>Eukaryota</taxon>
        <taxon>Fungi</taxon>
        <taxon>Dikarya</taxon>
        <taxon>Ascomycota</taxon>
        <taxon>Pezizomycotina</taxon>
        <taxon>Dothideomycetes</taxon>
        <taxon>Dothideomycetidae</taxon>
        <taxon>Mycosphaerellales</taxon>
        <taxon>Extremaceae</taxon>
        <taxon>Saxophila</taxon>
    </lineage>
</organism>
<dbReference type="Proteomes" id="UP001337655">
    <property type="component" value="Unassembled WGS sequence"/>
</dbReference>
<sequence length="291" mass="31494">MSFRAMATQANAALELSSELPMRIDDLQAQTTAGQQADVEKNPALYQEYGLIQGDLILRIKQLQAQEQLNSAGQTTLQALKNRLLILDVQMASLTRHSSPQSGELGAGASKSMAGGSVTAHGCGWKGSADHLMPPESGDFPADAESSTTVGDGQVPAGSLADIIPLPVIPKPPPQVSEGSEAVSETPALRSSWPLLYRIMDLDPKTPDGVFDKELKRCLKALFDRHYPGEWPNDRWAPGRWEACEKAYRILAEPASRQLYDDDGEVPSSLKGYDATQLHGRHVARGLSHMV</sequence>
<comment type="caution">
    <text evidence="3">The sequence shown here is derived from an EMBL/GenBank/DDBJ whole genome shotgun (WGS) entry which is preliminary data.</text>
</comment>
<name>A0AAV9PKL4_9PEZI</name>
<evidence type="ECO:0000256" key="1">
    <source>
        <dbReference type="SAM" id="MobiDB-lite"/>
    </source>
</evidence>
<dbReference type="SUPFAM" id="SSF46565">
    <property type="entry name" value="Chaperone J-domain"/>
    <property type="match status" value="1"/>
</dbReference>
<gene>
    <name evidence="3" type="ORF">LTR77_003065</name>
</gene>
<feature type="region of interest" description="Disordered" evidence="1">
    <location>
        <begin position="126"/>
        <end position="156"/>
    </location>
</feature>
<dbReference type="PROSITE" id="PS50076">
    <property type="entry name" value="DNAJ_2"/>
    <property type="match status" value="1"/>
</dbReference>
<dbReference type="EMBL" id="JAVRRT010000004">
    <property type="protein sequence ID" value="KAK5172943.1"/>
    <property type="molecule type" value="Genomic_DNA"/>
</dbReference>
<dbReference type="InterPro" id="IPR036869">
    <property type="entry name" value="J_dom_sf"/>
</dbReference>
<reference evidence="3 4" key="1">
    <citation type="submission" date="2023-08" db="EMBL/GenBank/DDBJ databases">
        <title>Black Yeasts Isolated from many extreme environments.</title>
        <authorList>
            <person name="Coleine C."/>
            <person name="Stajich J.E."/>
            <person name="Selbmann L."/>
        </authorList>
    </citation>
    <scope>NUCLEOTIDE SEQUENCE [LARGE SCALE GENOMIC DNA]</scope>
    <source>
        <strain evidence="3 4">CCFEE 5935</strain>
    </source>
</reference>
<protein>
    <recommendedName>
        <fullName evidence="2">J domain-containing protein</fullName>
    </recommendedName>
</protein>
<keyword evidence="4" id="KW-1185">Reference proteome</keyword>
<accession>A0AAV9PKL4</accession>
<dbReference type="RefSeq" id="XP_064661661.1">
    <property type="nucleotide sequence ID" value="XM_064800322.1"/>
</dbReference>